<keyword evidence="5" id="KW-0548">Nucleotidyltransferase</keyword>
<evidence type="ECO:0000256" key="6">
    <source>
        <dbReference type="ARBA" id="ARBA00022723"/>
    </source>
</evidence>
<dbReference type="PANTHER" id="PTHR19376">
    <property type="entry name" value="DNA-DIRECTED RNA POLYMERASE"/>
    <property type="match status" value="1"/>
</dbReference>
<dbReference type="Gene3D" id="1.10.150.390">
    <property type="match status" value="1"/>
</dbReference>
<evidence type="ECO:0000313" key="13">
    <source>
        <dbReference type="Proteomes" id="UP000620124"/>
    </source>
</evidence>
<dbReference type="GO" id="GO:0046872">
    <property type="term" value="F:metal ion binding"/>
    <property type="evidence" value="ECO:0007669"/>
    <property type="project" value="UniProtKB-KW"/>
</dbReference>
<name>A0A8H6YKM4_9AGAR</name>
<evidence type="ECO:0000256" key="7">
    <source>
        <dbReference type="ARBA" id="ARBA00022833"/>
    </source>
</evidence>
<evidence type="ECO:0000256" key="3">
    <source>
        <dbReference type="ARBA" id="ARBA00022478"/>
    </source>
</evidence>
<dbReference type="OrthoDB" id="3044741at2759"/>
<dbReference type="GO" id="GO:0005665">
    <property type="term" value="C:RNA polymerase II, core complex"/>
    <property type="evidence" value="ECO:0007669"/>
    <property type="project" value="TreeGrafter"/>
</dbReference>
<keyword evidence="3 12" id="KW-0240">DNA-directed RNA polymerase</keyword>
<evidence type="ECO:0000256" key="8">
    <source>
        <dbReference type="ARBA" id="ARBA00022842"/>
    </source>
</evidence>
<feature type="domain" description="RNA polymerase Rpb1" evidence="11">
    <location>
        <begin position="65"/>
        <end position="191"/>
    </location>
</feature>
<accession>A0A8H6YKM4</accession>
<dbReference type="FunFam" id="1.10.150.390:FF:000001">
    <property type="entry name" value="DNA-directed RNA polymerase subunit"/>
    <property type="match status" value="1"/>
</dbReference>
<evidence type="ECO:0000256" key="9">
    <source>
        <dbReference type="ARBA" id="ARBA00023163"/>
    </source>
</evidence>
<evidence type="ECO:0000256" key="5">
    <source>
        <dbReference type="ARBA" id="ARBA00022695"/>
    </source>
</evidence>
<dbReference type="GO" id="GO:0006351">
    <property type="term" value="P:DNA-templated transcription"/>
    <property type="evidence" value="ECO:0007669"/>
    <property type="project" value="InterPro"/>
</dbReference>
<dbReference type="GO" id="GO:0003899">
    <property type="term" value="F:DNA-directed RNA polymerase activity"/>
    <property type="evidence" value="ECO:0007669"/>
    <property type="project" value="UniProtKB-EC"/>
</dbReference>
<dbReference type="Proteomes" id="UP000620124">
    <property type="component" value="Unassembled WGS sequence"/>
</dbReference>
<dbReference type="Pfam" id="PF04998">
    <property type="entry name" value="RNA_pol_Rpb1_5"/>
    <property type="match status" value="1"/>
</dbReference>
<evidence type="ECO:0000256" key="1">
    <source>
        <dbReference type="ARBA" id="ARBA00004123"/>
    </source>
</evidence>
<dbReference type="InterPro" id="IPR007081">
    <property type="entry name" value="RNA_pol_Rpb1_5"/>
</dbReference>
<evidence type="ECO:0000259" key="11">
    <source>
        <dbReference type="Pfam" id="PF04998"/>
    </source>
</evidence>
<keyword evidence="7" id="KW-0862">Zinc</keyword>
<dbReference type="InterPro" id="IPR038593">
    <property type="entry name" value="RNA_pol_Rpb1_7_sf"/>
</dbReference>
<reference evidence="12" key="1">
    <citation type="submission" date="2020-05" db="EMBL/GenBank/DDBJ databases">
        <title>Mycena genomes resolve the evolution of fungal bioluminescence.</title>
        <authorList>
            <person name="Tsai I.J."/>
        </authorList>
    </citation>
    <scope>NUCLEOTIDE SEQUENCE</scope>
    <source>
        <strain evidence="12">CCC161011</strain>
    </source>
</reference>
<dbReference type="PANTHER" id="PTHR19376:SF37">
    <property type="entry name" value="DNA-DIRECTED RNA POLYMERASE II SUBUNIT RPB1"/>
    <property type="match status" value="1"/>
</dbReference>
<evidence type="ECO:0000256" key="2">
    <source>
        <dbReference type="ARBA" id="ARBA00012418"/>
    </source>
</evidence>
<gene>
    <name evidence="12" type="ORF">MVEN_00811700</name>
</gene>
<evidence type="ECO:0000256" key="4">
    <source>
        <dbReference type="ARBA" id="ARBA00022679"/>
    </source>
</evidence>
<dbReference type="EMBL" id="JACAZI010000005">
    <property type="protein sequence ID" value="KAF7360797.1"/>
    <property type="molecule type" value="Genomic_DNA"/>
</dbReference>
<sequence>MHYVASRIAESFKMDLFVIWSEDNADKLIIRYRVLGGGDKDDDGMGSIEDIFLRQLENTMLNSVSLRGVKDIRKVFLLQHDKTMIEDDGSINVRKKEEWVLETEGVSLKTVMCINGVDFKQTYSNNCVEVFNVLGIEAARAAILKELRNVIKFNGSYVNYRHLALLCDLMTHRGSLMAITRHGINHADTGALMRCSFEETFEILMEAAAVGEKDDCHGVAENVMFGQMAPMGTGAFEVVLDIDMLKDAIVDHRLPVQSMLAAQVDGGMTPGQVAMTLYDTNSPVWQDGVFKGDQASFSPLAVNGGDDGPSFTTFQSGWGQTPTRAYAMSPGPQYSPSSPNIVFGPEQVLGG</sequence>
<comment type="subcellular location">
    <subcellularLocation>
        <location evidence="1">Nucleus</location>
    </subcellularLocation>
</comment>
<dbReference type="Gene3D" id="3.30.1360.140">
    <property type="match status" value="1"/>
</dbReference>
<protein>
    <recommendedName>
        <fullName evidence="2">DNA-directed RNA polymerase</fullName>
        <ecNumber evidence="2">2.7.7.6</ecNumber>
    </recommendedName>
</protein>
<dbReference type="AlphaFoldDB" id="A0A8H6YKM4"/>
<evidence type="ECO:0000313" key="12">
    <source>
        <dbReference type="EMBL" id="KAF7360797.1"/>
    </source>
</evidence>
<keyword evidence="6" id="KW-0479">Metal-binding</keyword>
<keyword evidence="4" id="KW-0808">Transferase</keyword>
<keyword evidence="13" id="KW-1185">Reference proteome</keyword>
<keyword evidence="8" id="KW-0460">Magnesium</keyword>
<keyword evidence="10" id="KW-0539">Nucleus</keyword>
<evidence type="ECO:0000256" key="10">
    <source>
        <dbReference type="ARBA" id="ARBA00023242"/>
    </source>
</evidence>
<organism evidence="12 13">
    <name type="scientific">Mycena venus</name>
    <dbReference type="NCBI Taxonomy" id="2733690"/>
    <lineage>
        <taxon>Eukaryota</taxon>
        <taxon>Fungi</taxon>
        <taxon>Dikarya</taxon>
        <taxon>Basidiomycota</taxon>
        <taxon>Agaricomycotina</taxon>
        <taxon>Agaricomycetes</taxon>
        <taxon>Agaricomycetidae</taxon>
        <taxon>Agaricales</taxon>
        <taxon>Marasmiineae</taxon>
        <taxon>Mycenaceae</taxon>
        <taxon>Mycena</taxon>
    </lineage>
</organism>
<comment type="caution">
    <text evidence="12">The sequence shown here is derived from an EMBL/GenBank/DDBJ whole genome shotgun (WGS) entry which is preliminary data.</text>
</comment>
<dbReference type="EC" id="2.7.7.6" evidence="2"/>
<proteinExistence type="predicted"/>
<dbReference type="SUPFAM" id="SSF64484">
    <property type="entry name" value="beta and beta-prime subunits of DNA dependent RNA-polymerase"/>
    <property type="match status" value="1"/>
</dbReference>
<dbReference type="InterPro" id="IPR045867">
    <property type="entry name" value="DNA-dir_RpoC_beta_prime"/>
</dbReference>
<dbReference type="GO" id="GO:0003677">
    <property type="term" value="F:DNA binding"/>
    <property type="evidence" value="ECO:0007669"/>
    <property type="project" value="InterPro"/>
</dbReference>
<keyword evidence="9" id="KW-0804">Transcription</keyword>